<accession>A0A6L2PAY6</accession>
<dbReference type="OrthoDB" id="10497174at2759"/>
<dbReference type="EMBL" id="BLKM01003351">
    <property type="protein sequence ID" value="GFG28530.1"/>
    <property type="molecule type" value="Genomic_DNA"/>
</dbReference>
<evidence type="ECO:0000313" key="1">
    <source>
        <dbReference type="EMBL" id="GFG28530.1"/>
    </source>
</evidence>
<organism evidence="1 2">
    <name type="scientific">Coptotermes formosanus</name>
    <name type="common">Formosan subterranean termite</name>
    <dbReference type="NCBI Taxonomy" id="36987"/>
    <lineage>
        <taxon>Eukaryota</taxon>
        <taxon>Metazoa</taxon>
        <taxon>Ecdysozoa</taxon>
        <taxon>Arthropoda</taxon>
        <taxon>Hexapoda</taxon>
        <taxon>Insecta</taxon>
        <taxon>Pterygota</taxon>
        <taxon>Neoptera</taxon>
        <taxon>Polyneoptera</taxon>
        <taxon>Dictyoptera</taxon>
        <taxon>Blattodea</taxon>
        <taxon>Blattoidea</taxon>
        <taxon>Termitoidae</taxon>
        <taxon>Rhinotermitidae</taxon>
        <taxon>Coptotermes</taxon>
    </lineage>
</organism>
<protein>
    <submittedName>
        <fullName evidence="1">Uncharacterized protein</fullName>
    </submittedName>
</protein>
<gene>
    <name evidence="1" type="ORF">Cfor_08891</name>
</gene>
<dbReference type="AlphaFoldDB" id="A0A6L2PAY6"/>
<feature type="non-terminal residue" evidence="1">
    <location>
        <position position="78"/>
    </location>
</feature>
<reference evidence="2" key="1">
    <citation type="submission" date="2020-01" db="EMBL/GenBank/DDBJ databases">
        <title>Draft genome sequence of the Termite Coptotermes fromosanus.</title>
        <authorList>
            <person name="Itakura S."/>
            <person name="Yosikawa Y."/>
            <person name="Umezawa K."/>
        </authorList>
    </citation>
    <scope>NUCLEOTIDE SEQUENCE [LARGE SCALE GENOMIC DNA]</scope>
</reference>
<comment type="caution">
    <text evidence="1">The sequence shown here is derived from an EMBL/GenBank/DDBJ whole genome shotgun (WGS) entry which is preliminary data.</text>
</comment>
<keyword evidence="2" id="KW-1185">Reference proteome</keyword>
<dbReference type="Proteomes" id="UP000502823">
    <property type="component" value="Unassembled WGS sequence"/>
</dbReference>
<dbReference type="InParanoid" id="A0A6L2PAY6"/>
<evidence type="ECO:0000313" key="2">
    <source>
        <dbReference type="Proteomes" id="UP000502823"/>
    </source>
</evidence>
<sequence>MESDINFDEKLFYFYSGKIECLDGPDPPSDRPKLLHVQVRGFQTVDISKIAELFAGYGAVDVKQFTRYRALVAVGNHV</sequence>
<proteinExistence type="predicted"/>
<name>A0A6L2PAY6_COPFO</name>